<feature type="domain" description="FAS1" evidence="2">
    <location>
        <begin position="285"/>
        <end position="383"/>
    </location>
</feature>
<accession>A0A7J0DMP1</accession>
<name>A0A7J0DMP1_9ERIC</name>
<evidence type="ECO:0000313" key="3">
    <source>
        <dbReference type="EMBL" id="GFS38364.1"/>
    </source>
</evidence>
<evidence type="ECO:0000259" key="2">
    <source>
        <dbReference type="SMART" id="SM00554"/>
    </source>
</evidence>
<dbReference type="InterPro" id="IPR052806">
    <property type="entry name" value="Fasciclin-like_AGP"/>
</dbReference>
<dbReference type="OrthoDB" id="765989at2759"/>
<gene>
    <name evidence="3" type="ORF">Acr_00g0057060</name>
</gene>
<comment type="similarity">
    <text evidence="1">Belongs to the fasciclin-like AGP family.</text>
</comment>
<protein>
    <recommendedName>
        <fullName evidence="2">FAS1 domain-containing protein</fullName>
    </recommendedName>
</protein>
<dbReference type="InterPro" id="IPR000782">
    <property type="entry name" value="FAS1_domain"/>
</dbReference>
<dbReference type="InterPro" id="IPR036378">
    <property type="entry name" value="FAS1_dom_sf"/>
</dbReference>
<reference evidence="4" key="1">
    <citation type="submission" date="2019-07" db="EMBL/GenBank/DDBJ databases">
        <title>De Novo Assembly of kiwifruit Actinidia rufa.</title>
        <authorList>
            <person name="Sugita-Konishi S."/>
            <person name="Sato K."/>
            <person name="Mori E."/>
            <person name="Abe Y."/>
            <person name="Kisaki G."/>
            <person name="Hamano K."/>
            <person name="Suezawa K."/>
            <person name="Otani M."/>
            <person name="Fukuda T."/>
            <person name="Manabe T."/>
            <person name="Gomi K."/>
            <person name="Tabuchi M."/>
            <person name="Akimitsu K."/>
            <person name="Kataoka I."/>
        </authorList>
    </citation>
    <scope>NUCLEOTIDE SEQUENCE [LARGE SCALE GENOMIC DNA]</scope>
    <source>
        <strain evidence="4">cv. Fuchu</strain>
    </source>
</reference>
<dbReference type="Proteomes" id="UP000585474">
    <property type="component" value="Unassembled WGS sequence"/>
</dbReference>
<evidence type="ECO:0000256" key="1">
    <source>
        <dbReference type="ARBA" id="ARBA00007843"/>
    </source>
</evidence>
<proteinExistence type="inferred from homology"/>
<dbReference type="EMBL" id="BJWL01000310">
    <property type="protein sequence ID" value="GFS38364.1"/>
    <property type="molecule type" value="Genomic_DNA"/>
</dbReference>
<dbReference type="PANTHER" id="PTHR33985:SF2">
    <property type="entry name" value="EXPRESSED PROTEIN"/>
    <property type="match status" value="1"/>
</dbReference>
<dbReference type="PANTHER" id="PTHR33985">
    <property type="entry name" value="OS02G0491300 PROTEIN-RELATED"/>
    <property type="match status" value="1"/>
</dbReference>
<comment type="caution">
    <text evidence="3">The sequence shown here is derived from an EMBL/GenBank/DDBJ whole genome shotgun (WGS) entry which is preliminary data.</text>
</comment>
<dbReference type="SMART" id="SM00554">
    <property type="entry name" value="FAS1"/>
    <property type="match status" value="2"/>
</dbReference>
<feature type="domain" description="FAS1" evidence="2">
    <location>
        <begin position="126"/>
        <end position="220"/>
    </location>
</feature>
<evidence type="ECO:0000313" key="4">
    <source>
        <dbReference type="Proteomes" id="UP000585474"/>
    </source>
</evidence>
<keyword evidence="4" id="KW-1185">Reference proteome</keyword>
<dbReference type="AlphaFoldDB" id="A0A7J0DMP1"/>
<dbReference type="SUPFAM" id="SSF82153">
    <property type="entry name" value="FAS1 domain"/>
    <property type="match status" value="2"/>
</dbReference>
<organism evidence="3 4">
    <name type="scientific">Actinidia rufa</name>
    <dbReference type="NCBI Taxonomy" id="165716"/>
    <lineage>
        <taxon>Eukaryota</taxon>
        <taxon>Viridiplantae</taxon>
        <taxon>Streptophyta</taxon>
        <taxon>Embryophyta</taxon>
        <taxon>Tracheophyta</taxon>
        <taxon>Spermatophyta</taxon>
        <taxon>Magnoliopsida</taxon>
        <taxon>eudicotyledons</taxon>
        <taxon>Gunneridae</taxon>
        <taxon>Pentapetalae</taxon>
        <taxon>asterids</taxon>
        <taxon>Ericales</taxon>
        <taxon>Actinidiaceae</taxon>
        <taxon>Actinidia</taxon>
    </lineage>
</organism>
<dbReference type="Pfam" id="PF02469">
    <property type="entry name" value="Fasciclin"/>
    <property type="match status" value="1"/>
</dbReference>
<dbReference type="Gene3D" id="2.30.180.10">
    <property type="entry name" value="FAS1 domain"/>
    <property type="match status" value="1"/>
</dbReference>
<sequence length="428" mass="46556">MKTKCCPDYFSTSLKPTVPDIYADLLSQRSLFKKLSLRERTYLTNGYSSTASHSCLHLPPNHHSHRRQPRLFKNVISSSATTAPEFQEYTHPLHLFGHVLADLGFEDFAAAAPSLSTATAWQGPITVFAPTDSSLLTCPSCSVPVLLQEHTVPGLFPLRYLRTLAFGTKIETLATGRCLTITSTNNASKIFVAGVEVTHPDLFNDGIVVVHGLQGYVSHLSPYSCSLERMTSLSFLTPPPTQAASFVMRLMLKDAMLRLGISGYSILAVALRVKYAELMDLRAITVFALEDAAILSGGHEYVPDFRFHVVPNRLLLAGDLEHLPAGTVLPTMDLGHELVVTTAGGGGPWAAPMRINYVKINSPDLMYNLKMAVHGLSIPFPRLNLTAVSGLAKIERSAYGRAGLELAGNAAVGYSSSWTAEIEDHYGQ</sequence>